<dbReference type="GO" id="GO:0008270">
    <property type="term" value="F:zinc ion binding"/>
    <property type="evidence" value="ECO:0007669"/>
    <property type="project" value="UniProtKB-KW"/>
</dbReference>
<dbReference type="PROSITE" id="PS01102">
    <property type="entry name" value="ZF_DKSA_1"/>
    <property type="match status" value="1"/>
</dbReference>
<dbReference type="PANTHER" id="PTHR33823">
    <property type="entry name" value="RNA POLYMERASE-BINDING TRANSCRIPTION FACTOR DKSA-RELATED"/>
    <property type="match status" value="1"/>
</dbReference>
<evidence type="ECO:0000259" key="6">
    <source>
        <dbReference type="Pfam" id="PF01258"/>
    </source>
</evidence>
<accession>A0A1F7GUE3</accession>
<protein>
    <recommendedName>
        <fullName evidence="6">Zinc finger DksA/TraR C4-type domain-containing protein</fullName>
    </recommendedName>
</protein>
<evidence type="ECO:0000256" key="5">
    <source>
        <dbReference type="SAM" id="Coils"/>
    </source>
</evidence>
<comment type="caution">
    <text evidence="7">The sequence shown here is derived from an EMBL/GenBank/DDBJ whole genome shotgun (WGS) entry which is preliminary data.</text>
</comment>
<sequence length="122" mass="14195">MVKKHLTKKQLDDLRAQLIKEEKKMESTIVRLKENDPFNDPDHATDNAAVDTDVREQLGHDTVEAQMKEVQKELILVRGALEKMHKGTYGFCDRCKEPIVLARLKYVPQTKYCINCEKILRK</sequence>
<feature type="domain" description="Zinc finger DksA/TraR C4-type" evidence="6">
    <location>
        <begin position="87"/>
        <end position="117"/>
    </location>
</feature>
<dbReference type="Proteomes" id="UP000177159">
    <property type="component" value="Unassembled WGS sequence"/>
</dbReference>
<dbReference type="Pfam" id="PF01258">
    <property type="entry name" value="zf-dskA_traR"/>
    <property type="match status" value="1"/>
</dbReference>
<dbReference type="Gene3D" id="1.20.120.910">
    <property type="entry name" value="DksA, coiled-coil domain"/>
    <property type="match status" value="1"/>
</dbReference>
<dbReference type="InterPro" id="IPR020458">
    <property type="entry name" value="Znf_DskA_TraR_CS"/>
</dbReference>
<keyword evidence="1" id="KW-0479">Metal-binding</keyword>
<feature type="coiled-coil region" evidence="5">
    <location>
        <begin position="4"/>
        <end position="35"/>
    </location>
</feature>
<evidence type="ECO:0000256" key="4">
    <source>
        <dbReference type="PROSITE-ProRule" id="PRU00510"/>
    </source>
</evidence>
<evidence type="ECO:0000313" key="7">
    <source>
        <dbReference type="EMBL" id="OGK22533.1"/>
    </source>
</evidence>
<keyword evidence="3" id="KW-0862">Zinc</keyword>
<dbReference type="SUPFAM" id="SSF57716">
    <property type="entry name" value="Glucocorticoid receptor-like (DNA-binding domain)"/>
    <property type="match status" value="1"/>
</dbReference>
<keyword evidence="2" id="KW-0863">Zinc-finger</keyword>
<feature type="zinc finger region" description="dksA C4-type" evidence="4">
    <location>
        <begin position="92"/>
        <end position="116"/>
    </location>
</feature>
<proteinExistence type="predicted"/>
<dbReference type="PANTHER" id="PTHR33823:SF4">
    <property type="entry name" value="GENERAL STRESS PROTEIN 16O"/>
    <property type="match status" value="1"/>
</dbReference>
<dbReference type="PROSITE" id="PS51128">
    <property type="entry name" value="ZF_DKSA_2"/>
    <property type="match status" value="1"/>
</dbReference>
<evidence type="ECO:0000313" key="8">
    <source>
        <dbReference type="Proteomes" id="UP000177159"/>
    </source>
</evidence>
<name>A0A1F7GUE3_9BACT</name>
<dbReference type="EMBL" id="MFZM01000041">
    <property type="protein sequence ID" value="OGK22533.1"/>
    <property type="molecule type" value="Genomic_DNA"/>
</dbReference>
<evidence type="ECO:0000256" key="1">
    <source>
        <dbReference type="ARBA" id="ARBA00022723"/>
    </source>
</evidence>
<gene>
    <name evidence="7" type="ORF">A3C24_05215</name>
</gene>
<evidence type="ECO:0000256" key="2">
    <source>
        <dbReference type="ARBA" id="ARBA00022771"/>
    </source>
</evidence>
<evidence type="ECO:0000256" key="3">
    <source>
        <dbReference type="ARBA" id="ARBA00022833"/>
    </source>
</evidence>
<dbReference type="AlphaFoldDB" id="A0A1F7GUE3"/>
<dbReference type="InterPro" id="IPR000962">
    <property type="entry name" value="Znf_DskA_TraR"/>
</dbReference>
<keyword evidence="5" id="KW-0175">Coiled coil</keyword>
<reference evidence="7 8" key="1">
    <citation type="journal article" date="2016" name="Nat. Commun.">
        <title>Thousands of microbial genomes shed light on interconnected biogeochemical processes in an aquifer system.</title>
        <authorList>
            <person name="Anantharaman K."/>
            <person name="Brown C.T."/>
            <person name="Hug L.A."/>
            <person name="Sharon I."/>
            <person name="Castelle C.J."/>
            <person name="Probst A.J."/>
            <person name="Thomas B.C."/>
            <person name="Singh A."/>
            <person name="Wilkins M.J."/>
            <person name="Karaoz U."/>
            <person name="Brodie E.L."/>
            <person name="Williams K.H."/>
            <person name="Hubbard S.S."/>
            <person name="Banfield J.F."/>
        </authorList>
    </citation>
    <scope>NUCLEOTIDE SEQUENCE [LARGE SCALE GENOMIC DNA]</scope>
</reference>
<organism evidence="7 8">
    <name type="scientific">Candidatus Roizmanbacteria bacterium RIFCSPHIGHO2_02_FULL_37_24</name>
    <dbReference type="NCBI Taxonomy" id="1802037"/>
    <lineage>
        <taxon>Bacteria</taxon>
        <taxon>Candidatus Roizmaniibacteriota</taxon>
    </lineage>
</organism>